<dbReference type="Proteomes" id="UP000273001">
    <property type="component" value="Chromosome"/>
</dbReference>
<keyword evidence="2" id="KW-0647">Proteasome</keyword>
<evidence type="ECO:0000256" key="1">
    <source>
        <dbReference type="SAM" id="MobiDB-lite"/>
    </source>
</evidence>
<dbReference type="InterPro" id="IPR004347">
    <property type="entry name" value="Pup_ligase/deamidase"/>
</dbReference>
<sequence length="534" mass="57044">MASRPGRATGLETELAVVCAPLRGAVGARADAPTGRTGPAESADSTGSTGPADLMGAQEAAAFLLRHRPEGYRSDNLFLPNGGRLYLDVGSHPEYATAECATVRDLVAQDQAGRALLAAMARRATTTLSRRGTPARIHVLANNTDSAGHTYGCHENYSVPRSLDIEAVMPVLASFLATRPVLVGTGVPLPGGAPGQEGHELPGRDTRGDQVDLPEDACWGLSPRAPHLRALASADTTGQRALVNTRDQPHADRKRLRRLHVTCADTTMAEPTAGLRSVLTLLLLDALEAGEDFSDLVLADPLAVLGRLGTSAWGEAEARTCQGRELSAVDVQEAFAERLARRLETEGTPPALEGADHLLRDLAPRVVTALRTRDASGIDTEIDWAVKRRVMRAHRARHPDLGGRTLEVLRTRVDLAYHDLDADTGLTARLRQQGGLASLCDPEETARARTQPPPTRAALRGEFVRACLARGADFSVTWESLRLDSPPTTPVDLPDPLASQDDAAQALTERVRSLSRREMRLIDLPGRSGLGVPG</sequence>
<gene>
    <name evidence="2" type="ORF">D5R93_04555</name>
</gene>
<accession>A0ABM6Z633</accession>
<dbReference type="GO" id="GO:0000502">
    <property type="term" value="C:proteasome complex"/>
    <property type="evidence" value="ECO:0007669"/>
    <property type="project" value="UniProtKB-KW"/>
</dbReference>
<evidence type="ECO:0000313" key="3">
    <source>
        <dbReference type="Proteomes" id="UP000273001"/>
    </source>
</evidence>
<dbReference type="PANTHER" id="PTHR42307:SF3">
    <property type="entry name" value="PUP--PROTEIN LIGASE"/>
    <property type="match status" value="1"/>
</dbReference>
<name>A0ABM6Z633_9ACTO</name>
<feature type="compositionally biased region" description="Basic and acidic residues" evidence="1">
    <location>
        <begin position="197"/>
        <end position="210"/>
    </location>
</feature>
<dbReference type="EMBL" id="CP032514">
    <property type="protein sequence ID" value="AYD90797.1"/>
    <property type="molecule type" value="Genomic_DNA"/>
</dbReference>
<proteinExistence type="predicted"/>
<organism evidence="2 3">
    <name type="scientific">Actinomyces lilanjuaniae</name>
    <dbReference type="NCBI Taxonomy" id="2321394"/>
    <lineage>
        <taxon>Bacteria</taxon>
        <taxon>Bacillati</taxon>
        <taxon>Actinomycetota</taxon>
        <taxon>Actinomycetes</taxon>
        <taxon>Actinomycetales</taxon>
        <taxon>Actinomycetaceae</taxon>
        <taxon>Actinomyces</taxon>
    </lineage>
</organism>
<reference evidence="2 3" key="1">
    <citation type="submission" date="2018-09" db="EMBL/GenBank/DDBJ databases">
        <authorList>
            <person name="Li J."/>
        </authorList>
    </citation>
    <scope>NUCLEOTIDE SEQUENCE [LARGE SCALE GENOMIC DNA]</scope>
    <source>
        <strain evidence="2 3">2129</strain>
    </source>
</reference>
<dbReference type="PANTHER" id="PTHR42307">
    <property type="entry name" value="PUP DEAMIDASE/DEPUPYLASE"/>
    <property type="match status" value="1"/>
</dbReference>
<keyword evidence="3" id="KW-1185">Reference proteome</keyword>
<dbReference type="RefSeq" id="WP_120205801.1">
    <property type="nucleotide sequence ID" value="NZ_CP032514.1"/>
</dbReference>
<evidence type="ECO:0000313" key="2">
    <source>
        <dbReference type="EMBL" id="AYD90797.1"/>
    </source>
</evidence>
<protein>
    <submittedName>
        <fullName evidence="2">Proteasome protein</fullName>
    </submittedName>
</protein>
<dbReference type="Pfam" id="PF03136">
    <property type="entry name" value="Pup_ligase"/>
    <property type="match status" value="1"/>
</dbReference>
<feature type="region of interest" description="Disordered" evidence="1">
    <location>
        <begin position="28"/>
        <end position="53"/>
    </location>
</feature>
<feature type="region of interest" description="Disordered" evidence="1">
    <location>
        <begin position="187"/>
        <end position="214"/>
    </location>
</feature>